<sequence>MSPGSSTDSYPAFARIGLRENPGKNLNQVTFPDRDSNPGHLVSRPDALTVTPQVWTNSLAVPYIKRISANSTTVNDSITSSAAERTGTASYDGWINFENEMQDRQEWRNAVCEREGKDSGFSYDLLDGTRTTFRGMVLRDQPGECCRRNGRTYYEHVVVSAPKIFFVFSFMTLSILTGRIYSEGVIELVQIVDVKMELFNVTRKLREELRNAELESWKIMPGRGRGVELYSQVPEANAWIFNKSGVSKSEWVTCLKMNANLAAVRGVPGRSLDGSRCRHGWPETETLAHVQGQCNRGLLLRNARHHHVRSLIATALRKKSWIVEEEVFCLATNGSSRCIDIIAYSQTTKKGYIIDPTIRIETGSSQPEDANQEKINIYLPTVDYFKAKYQLEDIEVIGLLIGARGVIPKFFESFRKTFELPQTLTADIITSVLKRSCQILSHHIHSV</sequence>
<organism evidence="1 2">
    <name type="scientific">Periplaneta americana</name>
    <name type="common">American cockroach</name>
    <name type="synonym">Blatta americana</name>
    <dbReference type="NCBI Taxonomy" id="6978"/>
    <lineage>
        <taxon>Eukaryota</taxon>
        <taxon>Metazoa</taxon>
        <taxon>Ecdysozoa</taxon>
        <taxon>Arthropoda</taxon>
        <taxon>Hexapoda</taxon>
        <taxon>Insecta</taxon>
        <taxon>Pterygota</taxon>
        <taxon>Neoptera</taxon>
        <taxon>Polyneoptera</taxon>
        <taxon>Dictyoptera</taxon>
        <taxon>Blattodea</taxon>
        <taxon>Blattoidea</taxon>
        <taxon>Blattidae</taxon>
        <taxon>Blattinae</taxon>
        <taxon>Periplaneta</taxon>
    </lineage>
</organism>
<accession>A0ABQ8SY51</accession>
<keyword evidence="2" id="KW-1185">Reference proteome</keyword>
<proteinExistence type="predicted"/>
<comment type="caution">
    <text evidence="1">The sequence shown here is derived from an EMBL/GenBank/DDBJ whole genome shotgun (WGS) entry which is preliminary data.</text>
</comment>
<dbReference type="EMBL" id="JAJSOF020000019">
    <property type="protein sequence ID" value="KAJ4439106.1"/>
    <property type="molecule type" value="Genomic_DNA"/>
</dbReference>
<name>A0ABQ8SY51_PERAM</name>
<evidence type="ECO:0000313" key="2">
    <source>
        <dbReference type="Proteomes" id="UP001148838"/>
    </source>
</evidence>
<protein>
    <submittedName>
        <fullName evidence="1">Uncharacterized protein</fullName>
    </submittedName>
</protein>
<evidence type="ECO:0000313" key="1">
    <source>
        <dbReference type="EMBL" id="KAJ4439106.1"/>
    </source>
</evidence>
<gene>
    <name evidence="1" type="ORF">ANN_15063</name>
</gene>
<dbReference type="Proteomes" id="UP001148838">
    <property type="component" value="Unassembled WGS sequence"/>
</dbReference>
<reference evidence="1 2" key="1">
    <citation type="journal article" date="2022" name="Allergy">
        <title>Genome assembly and annotation of Periplaneta americana reveal a comprehensive cockroach allergen profile.</title>
        <authorList>
            <person name="Wang L."/>
            <person name="Xiong Q."/>
            <person name="Saelim N."/>
            <person name="Wang L."/>
            <person name="Nong W."/>
            <person name="Wan A.T."/>
            <person name="Shi M."/>
            <person name="Liu X."/>
            <person name="Cao Q."/>
            <person name="Hui J.H.L."/>
            <person name="Sookrung N."/>
            <person name="Leung T.F."/>
            <person name="Tungtrongchitr A."/>
            <person name="Tsui S.K.W."/>
        </authorList>
    </citation>
    <scope>NUCLEOTIDE SEQUENCE [LARGE SCALE GENOMIC DNA]</scope>
    <source>
        <strain evidence="1">PWHHKU_190912</strain>
    </source>
</reference>